<keyword evidence="2" id="KW-0489">Methyltransferase</keyword>
<reference evidence="2 3" key="1">
    <citation type="submission" date="2017-09" db="EMBL/GenBank/DDBJ databases">
        <title>High-quality draft genome sequence of Butyrivibrio fibrisolvens INBov1, isolated from cow rumen.</title>
        <authorList>
            <person name="Rodriguez Hernaez J."/>
            <person name="Rivarola M."/>
            <person name="Paniego N."/>
            <person name="Cravero S."/>
            <person name="Ceron Cucchi M."/>
            <person name="Martinez M.C."/>
        </authorList>
    </citation>
    <scope>NUCLEOTIDE SEQUENCE [LARGE SCALE GENOMIC DNA]</scope>
    <source>
        <strain evidence="2 3">INBov1</strain>
    </source>
</reference>
<dbReference type="InterPro" id="IPR029063">
    <property type="entry name" value="SAM-dependent_MTases_sf"/>
</dbReference>
<dbReference type="SUPFAM" id="SSF53335">
    <property type="entry name" value="S-adenosyl-L-methionine-dependent methyltransferases"/>
    <property type="match status" value="1"/>
</dbReference>
<protein>
    <submittedName>
        <fullName evidence="2">SAM-dependent methyltransferase</fullName>
    </submittedName>
</protein>
<dbReference type="EMBL" id="NXNG01000001">
    <property type="protein sequence ID" value="PWT28772.1"/>
    <property type="molecule type" value="Genomic_DNA"/>
</dbReference>
<gene>
    <name evidence="2" type="ORF">CPT75_17475</name>
</gene>
<organism evidence="2 3">
    <name type="scientific">Butyrivibrio fibrisolvens</name>
    <dbReference type="NCBI Taxonomy" id="831"/>
    <lineage>
        <taxon>Bacteria</taxon>
        <taxon>Bacillati</taxon>
        <taxon>Bacillota</taxon>
        <taxon>Clostridia</taxon>
        <taxon>Lachnospirales</taxon>
        <taxon>Lachnospiraceae</taxon>
        <taxon>Butyrivibrio</taxon>
    </lineage>
</organism>
<proteinExistence type="predicted"/>
<dbReference type="Gene3D" id="3.40.50.150">
    <property type="entry name" value="Vaccinia Virus protein VP39"/>
    <property type="match status" value="1"/>
</dbReference>
<comment type="caution">
    <text evidence="2">The sequence shown here is derived from an EMBL/GenBank/DDBJ whole genome shotgun (WGS) entry which is preliminary data.</text>
</comment>
<dbReference type="GO" id="GO:0032259">
    <property type="term" value="P:methylation"/>
    <property type="evidence" value="ECO:0007669"/>
    <property type="project" value="UniProtKB-KW"/>
</dbReference>
<accession>A0A317G8L6</accession>
<keyword evidence="3" id="KW-1185">Reference proteome</keyword>
<dbReference type="RefSeq" id="WP_110073846.1">
    <property type="nucleotide sequence ID" value="NZ_CM009896.1"/>
</dbReference>
<dbReference type="Pfam" id="PF13649">
    <property type="entry name" value="Methyltransf_25"/>
    <property type="match status" value="1"/>
</dbReference>
<evidence type="ECO:0000259" key="1">
    <source>
        <dbReference type="Pfam" id="PF13649"/>
    </source>
</evidence>
<keyword evidence="2" id="KW-0808">Transferase</keyword>
<sequence>MSETLNYYNENSEAFINNTRDVDFSDTQNLFMDLVPHGGTILDFGCGSGRDAKCFLDHGYVVDATDGSKELCISASKFTGIEVKHMLFQDLDEHNKYDGIWACSSILHLSSEELPPVLNKMAAALKDKGIIYTSFKYGDFEGMRNGRYFTDLTEESFEDILLSVEDLVTEKLWITSDVRPGRGEEKWLNLILRKI</sequence>
<dbReference type="GO" id="GO:0008168">
    <property type="term" value="F:methyltransferase activity"/>
    <property type="evidence" value="ECO:0007669"/>
    <property type="project" value="UniProtKB-KW"/>
</dbReference>
<dbReference type="InterPro" id="IPR041698">
    <property type="entry name" value="Methyltransf_25"/>
</dbReference>
<evidence type="ECO:0000313" key="2">
    <source>
        <dbReference type="EMBL" id="PWT28772.1"/>
    </source>
</evidence>
<dbReference type="Proteomes" id="UP000245488">
    <property type="component" value="Chromosome"/>
</dbReference>
<dbReference type="AlphaFoldDB" id="A0A317G8L6"/>
<evidence type="ECO:0000313" key="3">
    <source>
        <dbReference type="Proteomes" id="UP000245488"/>
    </source>
</evidence>
<dbReference type="CDD" id="cd02440">
    <property type="entry name" value="AdoMet_MTases"/>
    <property type="match status" value="1"/>
</dbReference>
<name>A0A317G8L6_BUTFI</name>
<feature type="domain" description="Methyltransferase" evidence="1">
    <location>
        <begin position="41"/>
        <end position="129"/>
    </location>
</feature>